<keyword evidence="2" id="KW-1185">Reference proteome</keyword>
<reference evidence="1 2" key="1">
    <citation type="journal article" date="2016" name="Genome Announc.">
        <title>Complete Genome and Plasmid Sequences for Rhodococcus fascians D188 and Draft Sequences for Rhodococcus Isolates PBTS 1 and PBTS 2.</title>
        <authorList>
            <person name="Stamler R.A."/>
            <person name="Vereecke D."/>
            <person name="Zhang Y."/>
            <person name="Schilkey F."/>
            <person name="Devitt N."/>
            <person name="Randall J.J."/>
        </authorList>
    </citation>
    <scope>NUCLEOTIDE SEQUENCE [LARGE SCALE GENOMIC DNA]</scope>
    <source>
        <strain evidence="1 2">PBTS2</strain>
        <plasmid evidence="1">unnamed1</plasmid>
    </source>
</reference>
<name>A0A143QTA5_RHOFA</name>
<accession>A0A143QTA5</accession>
<dbReference type="PATRIC" id="fig|1653479.3.peg.5044"/>
<sequence length="95" mass="9968">MHDTITGPRTVGLRTAIMAAIGQVPAQVKAHALAQVTAYTEQVNRAAADANSTTVDAHLERAAFWACTARENGASEAEIHAARLAGHHQVATAQQ</sequence>
<dbReference type="RefSeq" id="WP_063216970.1">
    <property type="nucleotide sequence ID" value="NZ_CP015221.1"/>
</dbReference>
<dbReference type="OrthoDB" id="4467513at2"/>
<evidence type="ECO:0000313" key="2">
    <source>
        <dbReference type="Proteomes" id="UP000076038"/>
    </source>
</evidence>
<dbReference type="AlphaFoldDB" id="A0A143QTA5"/>
<evidence type="ECO:0000313" key="1">
    <source>
        <dbReference type="EMBL" id="AMY26231.1"/>
    </source>
</evidence>
<gene>
    <name evidence="1" type="ORF">A3Q41_04976</name>
</gene>
<dbReference type="KEGG" id="rhs:A3Q41_04976"/>
<reference evidence="2" key="2">
    <citation type="submission" date="2016-04" db="EMBL/GenBank/DDBJ databases">
        <title>Complete Genome and Plasmid Sequences for Rhodococcus fascians D188 and Draft Sequences for Rhodococcus spp. Isolates PBTS 1 and PBTS 2.</title>
        <authorList>
            <person name="Stamer R."/>
            <person name="Vereecke D."/>
            <person name="Zhang Y."/>
            <person name="Schilkey F."/>
            <person name="Devitt N."/>
            <person name="Randall J."/>
        </authorList>
    </citation>
    <scope>NUCLEOTIDE SEQUENCE [LARGE SCALE GENOMIC DNA]</scope>
    <source>
        <strain evidence="2">PBTS2</strain>
        <plasmid evidence="2">unnamed1</plasmid>
    </source>
</reference>
<organism evidence="1 2">
    <name type="scientific">Rhodococcoides fascians</name>
    <name type="common">Rhodococcus fascians</name>
    <dbReference type="NCBI Taxonomy" id="1828"/>
    <lineage>
        <taxon>Bacteria</taxon>
        <taxon>Bacillati</taxon>
        <taxon>Actinomycetota</taxon>
        <taxon>Actinomycetes</taxon>
        <taxon>Mycobacteriales</taxon>
        <taxon>Nocardiaceae</taxon>
        <taxon>Rhodococcoides</taxon>
    </lineage>
</organism>
<geneLocation type="plasmid" evidence="1 2">
    <name>unnamed1</name>
</geneLocation>
<dbReference type="EMBL" id="CP015221">
    <property type="protein sequence ID" value="AMY26231.1"/>
    <property type="molecule type" value="Genomic_DNA"/>
</dbReference>
<protein>
    <submittedName>
        <fullName evidence="1">Uncharacterized protein</fullName>
    </submittedName>
</protein>
<proteinExistence type="predicted"/>
<keyword evidence="1" id="KW-0614">Plasmid</keyword>
<dbReference type="Proteomes" id="UP000076038">
    <property type="component" value="Plasmid unnamed1"/>
</dbReference>